<feature type="compositionally biased region" description="Polar residues" evidence="1">
    <location>
        <begin position="157"/>
        <end position="166"/>
    </location>
</feature>
<organism evidence="3 4">
    <name type="scientific">Phytophthora infestans</name>
    <name type="common">Potato late blight agent</name>
    <name type="synonym">Botrytis infestans</name>
    <dbReference type="NCBI Taxonomy" id="4787"/>
    <lineage>
        <taxon>Eukaryota</taxon>
        <taxon>Sar</taxon>
        <taxon>Stramenopiles</taxon>
        <taxon>Oomycota</taxon>
        <taxon>Peronosporomycetes</taxon>
        <taxon>Peronosporales</taxon>
        <taxon>Peronosporaceae</taxon>
        <taxon>Phytophthora</taxon>
    </lineage>
</organism>
<sequence length="187" mass="19960">MRWRIGIASRSAYGYASAVWTLEISPIFVLSPVASIGLGPTQFLNDFEEMARRENELTNRNTSACGSLERELDGGHLNATDDRSLSTLSLIQEGGLAIAGLIFCSISPAPHDPEAYGSVSGDATKVSSEEDSSGEEEASPEELLFILYGIPGLGSFSVPQPVQSKVVTKKTRLEPRAGAAENKNAKD</sequence>
<feature type="transmembrane region" description="Helical" evidence="2">
    <location>
        <begin position="12"/>
        <end position="34"/>
    </location>
</feature>
<name>A0A833WK85_PHYIN</name>
<dbReference type="Proteomes" id="UP000602510">
    <property type="component" value="Unassembled WGS sequence"/>
</dbReference>
<keyword evidence="2" id="KW-1133">Transmembrane helix</keyword>
<keyword evidence="2" id="KW-0472">Membrane</keyword>
<evidence type="ECO:0000313" key="3">
    <source>
        <dbReference type="EMBL" id="KAF4039050.1"/>
    </source>
</evidence>
<evidence type="ECO:0000256" key="1">
    <source>
        <dbReference type="SAM" id="MobiDB-lite"/>
    </source>
</evidence>
<proteinExistence type="predicted"/>
<accession>A0A833WK85</accession>
<feature type="region of interest" description="Disordered" evidence="1">
    <location>
        <begin position="114"/>
        <end position="140"/>
    </location>
</feature>
<dbReference type="EMBL" id="WSZM01000183">
    <property type="protein sequence ID" value="KAF4039050.1"/>
    <property type="molecule type" value="Genomic_DNA"/>
</dbReference>
<evidence type="ECO:0000313" key="4">
    <source>
        <dbReference type="Proteomes" id="UP000602510"/>
    </source>
</evidence>
<dbReference type="AlphaFoldDB" id="A0A833WK85"/>
<protein>
    <submittedName>
        <fullName evidence="3">Uncharacterized protein</fullName>
    </submittedName>
</protein>
<comment type="caution">
    <text evidence="3">The sequence shown here is derived from an EMBL/GenBank/DDBJ whole genome shotgun (WGS) entry which is preliminary data.</text>
</comment>
<feature type="region of interest" description="Disordered" evidence="1">
    <location>
        <begin position="154"/>
        <end position="187"/>
    </location>
</feature>
<keyword evidence="4" id="KW-1185">Reference proteome</keyword>
<keyword evidence="2" id="KW-0812">Transmembrane</keyword>
<evidence type="ECO:0000256" key="2">
    <source>
        <dbReference type="SAM" id="Phobius"/>
    </source>
</evidence>
<gene>
    <name evidence="3" type="ORF">GN244_ATG08797</name>
</gene>
<feature type="compositionally biased region" description="Acidic residues" evidence="1">
    <location>
        <begin position="129"/>
        <end position="140"/>
    </location>
</feature>
<reference evidence="3" key="1">
    <citation type="submission" date="2020-04" db="EMBL/GenBank/DDBJ databases">
        <title>Hybrid Assembly of Korean Phytophthora infestans isolates.</title>
        <authorList>
            <person name="Prokchorchik M."/>
            <person name="Lee Y."/>
            <person name="Seo J."/>
            <person name="Cho J.-H."/>
            <person name="Park Y.-E."/>
            <person name="Jang D.-C."/>
            <person name="Im J.-S."/>
            <person name="Choi J.-G."/>
            <person name="Park H.-J."/>
            <person name="Lee G.-B."/>
            <person name="Lee Y.-G."/>
            <person name="Hong S.-Y."/>
            <person name="Cho K."/>
            <person name="Sohn K.H."/>
        </authorList>
    </citation>
    <scope>NUCLEOTIDE SEQUENCE</scope>
    <source>
        <strain evidence="3">KR_1_A1</strain>
    </source>
</reference>